<dbReference type="InterPro" id="IPR000907">
    <property type="entry name" value="LipOase"/>
</dbReference>
<dbReference type="PROSITE" id="PS51393">
    <property type="entry name" value="LIPOXYGENASE_3"/>
    <property type="match status" value="1"/>
</dbReference>
<dbReference type="InterPro" id="IPR036226">
    <property type="entry name" value="LipOase_C_sf"/>
</dbReference>
<dbReference type="FunFam" id="3.10.450.60:FF:000004">
    <property type="entry name" value="Arachidonate 12-lipoxygenase, 12S-type"/>
    <property type="match status" value="1"/>
</dbReference>
<dbReference type="SMART" id="SM00308">
    <property type="entry name" value="LH2"/>
    <property type="match status" value="1"/>
</dbReference>
<dbReference type="PROSITE" id="PS00081">
    <property type="entry name" value="LIPOXYGENASE_2"/>
    <property type="match status" value="1"/>
</dbReference>
<feature type="binding site" evidence="14">
    <location>
        <position position="457"/>
    </location>
    <ligand>
        <name>Fe cation</name>
        <dbReference type="ChEBI" id="CHEBI:24875"/>
        <note>catalytic</note>
    </ligand>
</feature>
<comment type="pathway">
    <text evidence="12">Lipid metabolism; hydroperoxy eicosatetraenoic acid biosynthesis.</text>
</comment>
<dbReference type="AlphaFoldDB" id="A0A8D0SCD0"/>
<evidence type="ECO:0000256" key="14">
    <source>
        <dbReference type="PIRSR" id="PIRSR601885-1"/>
    </source>
</evidence>
<keyword evidence="5" id="KW-0276">Fatty acid metabolism</keyword>
<dbReference type="Pfam" id="PF00305">
    <property type="entry name" value="Lipoxygenase"/>
    <property type="match status" value="1"/>
</dbReference>
<dbReference type="InterPro" id="IPR036392">
    <property type="entry name" value="PLAT/LH2_dom_sf"/>
</dbReference>
<evidence type="ECO:0000256" key="6">
    <source>
        <dbReference type="ARBA" id="ARBA00022964"/>
    </source>
</evidence>
<dbReference type="PROSITE" id="PS50095">
    <property type="entry name" value="PLAT"/>
    <property type="match status" value="1"/>
</dbReference>
<dbReference type="InterPro" id="IPR001885">
    <property type="entry name" value="LipOase_mml"/>
</dbReference>
<dbReference type="Proteomes" id="UP000694727">
    <property type="component" value="Unplaced"/>
</dbReference>
<evidence type="ECO:0000256" key="18">
    <source>
        <dbReference type="RuleBase" id="RU003974"/>
    </source>
</evidence>
<keyword evidence="4 14" id="KW-0479">Metal-binding</keyword>
<evidence type="ECO:0000256" key="2">
    <source>
        <dbReference type="ARBA" id="ARBA00009419"/>
    </source>
</evidence>
<dbReference type="FunFam" id="1.20.245.10:FF:000001">
    <property type="entry name" value="Arachidonate 5-lipoxygenase a"/>
    <property type="match status" value="1"/>
</dbReference>
<feature type="binding site" evidence="14">
    <location>
        <position position="637"/>
    </location>
    <ligand>
        <name>Fe cation</name>
        <dbReference type="ChEBI" id="CHEBI:24875"/>
        <note>catalytic</note>
    </ligand>
</feature>
<evidence type="ECO:0000256" key="4">
    <source>
        <dbReference type="ARBA" id="ARBA00022723"/>
    </source>
</evidence>
<feature type="binding site" evidence="14">
    <location>
        <position position="759"/>
    </location>
    <ligand>
        <name>Fe cation</name>
        <dbReference type="ChEBI" id="CHEBI:24875"/>
        <note>catalytic</note>
    </ligand>
</feature>
<feature type="binding site" evidence="15">
    <location>
        <position position="171"/>
    </location>
    <ligand>
        <name>Ca(2+)</name>
        <dbReference type="ChEBI" id="CHEBI:29108"/>
        <label>1</label>
    </ligand>
</feature>
<evidence type="ECO:0000256" key="10">
    <source>
        <dbReference type="ARBA" id="ARBA00035958"/>
    </source>
</evidence>
<dbReference type="GO" id="GO:0034440">
    <property type="term" value="P:lipid oxidation"/>
    <property type="evidence" value="ECO:0007669"/>
    <property type="project" value="InterPro"/>
</dbReference>
<dbReference type="SUPFAM" id="SSF49723">
    <property type="entry name" value="Lipase/lipooxygenase domain (PLAT/LH2 domain)"/>
    <property type="match status" value="1"/>
</dbReference>
<feature type="binding site" evidence="15">
    <location>
        <position position="170"/>
    </location>
    <ligand>
        <name>Ca(2+)</name>
        <dbReference type="ChEBI" id="CHEBI:29108"/>
        <label>1</label>
    </ligand>
</feature>
<evidence type="ECO:0000256" key="5">
    <source>
        <dbReference type="ARBA" id="ARBA00022832"/>
    </source>
</evidence>
<gene>
    <name evidence="21" type="primary">ALOX12</name>
</gene>
<comment type="catalytic activity">
    <reaction evidence="11">
        <text>(4Z,7Z,10Z,13Z,16Z,19Z)-docosahexaenoate + O2 = (14S)-hydroperoxy-(4Z,7Z,10Z,12E,16Z,19Z)-docosahexaenoate</text>
        <dbReference type="Rhea" id="RHEA:41332"/>
        <dbReference type="ChEBI" id="CHEBI:15379"/>
        <dbReference type="ChEBI" id="CHEBI:77016"/>
        <dbReference type="ChEBI" id="CHEBI:78048"/>
    </reaction>
    <physiologicalReaction direction="left-to-right" evidence="11">
        <dbReference type="Rhea" id="RHEA:41333"/>
    </physiologicalReaction>
</comment>
<dbReference type="Gene3D" id="3.10.450.60">
    <property type="match status" value="1"/>
</dbReference>
<dbReference type="InterPro" id="IPR020833">
    <property type="entry name" value="LipOase_Fe_BS"/>
</dbReference>
<protein>
    <recommendedName>
        <fullName evidence="13">arachidonate 12-lipoxygenase</fullName>
        <ecNumber evidence="13">1.13.11.31</ecNumber>
    </recommendedName>
</protein>
<dbReference type="InterPro" id="IPR013819">
    <property type="entry name" value="LipOase_C"/>
</dbReference>
<comment type="catalytic activity">
    <reaction evidence="10">
        <text>(4Z,7Z,10Z,13Z,16Z,19Z)-docosahexaenoate + O2 = (17S)-hydroperoxy-(4Z,7Z,10Z,13Z,15E,19Z)-docosahexaenoate</text>
        <dbReference type="Rhea" id="RHEA:50840"/>
        <dbReference type="ChEBI" id="CHEBI:15379"/>
        <dbReference type="ChEBI" id="CHEBI:77016"/>
        <dbReference type="ChEBI" id="CHEBI:133795"/>
    </reaction>
    <physiologicalReaction direction="left-to-right" evidence="10">
        <dbReference type="Rhea" id="RHEA:50841"/>
    </physiologicalReaction>
</comment>
<comment type="cofactor">
    <cofactor evidence="14">
        <name>Fe cation</name>
        <dbReference type="ChEBI" id="CHEBI:24875"/>
    </cofactor>
    <text evidence="14">Binds 1 Fe cation per subunit.</text>
</comment>
<dbReference type="GO" id="GO:0005506">
    <property type="term" value="F:iron ion binding"/>
    <property type="evidence" value="ECO:0007669"/>
    <property type="project" value="InterPro"/>
</dbReference>
<keyword evidence="15" id="KW-0106">Calcium</keyword>
<evidence type="ECO:0000313" key="21">
    <source>
        <dbReference type="Ensembl" id="ENSSSCP00025029036.1"/>
    </source>
</evidence>
<dbReference type="PRINTS" id="PR00467">
    <property type="entry name" value="MAMLPOXGNASE"/>
</dbReference>
<dbReference type="GO" id="GO:0019372">
    <property type="term" value="P:lipoxygenase pathway"/>
    <property type="evidence" value="ECO:0007669"/>
    <property type="project" value="UniProtKB-ARBA"/>
</dbReference>
<evidence type="ECO:0000313" key="22">
    <source>
        <dbReference type="Proteomes" id="UP000694727"/>
    </source>
</evidence>
<evidence type="ECO:0000259" key="20">
    <source>
        <dbReference type="PROSITE" id="PS51393"/>
    </source>
</evidence>
<dbReference type="GO" id="GO:0005737">
    <property type="term" value="C:cytoplasm"/>
    <property type="evidence" value="ECO:0007669"/>
    <property type="project" value="UniProtKB-SubCell"/>
</dbReference>
<keyword evidence="3" id="KW-0963">Cytoplasm</keyword>
<keyword evidence="6 18" id="KW-0223">Dioxygenase</keyword>
<feature type="domain" description="Lipoxygenase" evidence="20">
    <location>
        <begin position="211"/>
        <end position="759"/>
    </location>
</feature>
<evidence type="ECO:0000256" key="12">
    <source>
        <dbReference type="ARBA" id="ARBA00037897"/>
    </source>
</evidence>
<evidence type="ECO:0000256" key="11">
    <source>
        <dbReference type="ARBA" id="ARBA00036495"/>
    </source>
</evidence>
<proteinExistence type="inferred from homology"/>
<evidence type="ECO:0000256" key="9">
    <source>
        <dbReference type="ARBA" id="ARBA00023098"/>
    </source>
</evidence>
<dbReference type="GO" id="GO:0019369">
    <property type="term" value="P:arachidonate metabolic process"/>
    <property type="evidence" value="ECO:0007669"/>
    <property type="project" value="UniProtKB-ARBA"/>
</dbReference>
<dbReference type="Gene3D" id="1.20.245.10">
    <property type="entry name" value="Lipoxygenase-1, Domain 5"/>
    <property type="match status" value="1"/>
</dbReference>
<sequence length="759" mass="85046">MPCPPGNLPQARWGFCPHSALVTGLIAWSSGRLRAQMRALAQGTLWVPGARPSALSAPSVTTGRKGEGRNALSIFLPPPRPGPRNSKTEERVVGPPAPWPRLSLAPVAPLSQRLRGKGVQGSVQGPLPGSPTLLILFCRWQETEFSVDVSEYLGPLLFVKLRKRHLLQDDAWFCNWISVQGPGANGDEFRFPCYRWVEGDRILSLPEGTARTVVDDPQGLFKKHREEELAERRKLYRWGNWKDGLILNIASTGIHDLPVDERFLEDKRIDFEASLAKGLADLAVKDSLNVLMSWNSLDSFNRIFWCGQSKLAERVRDSWKEDALFGYQFLNGTNPMLLRHSVELPARLKFPPGMEELQAQLEKELQGGTLFEADFSLLDGIKANVILCSQQYLAVPLVMLKLQPDGKLLPMVIQLQLPHEGSPLPPLFLPTDPPMVWLLAKCWVRSSDFQLHELHSHLLRGHLMAEVIAVATMRCLPSIHPIFKLLIPHFRYTMEINVRARNGLVSDLGIFDQVVSTGGGGHVELLRRAAALLTYSSFCPPDDLADRGLLGVESSFYAQDALRLWEVISRYVEGIVSLHYKTDESVKEDLELQAWCREFTEIGLLGAQDRGFPVSLQSKEQLCHFVTMCIFTCTGQHSSNHLGQLDWYSWVPNAPCTMRLPPPTTKDATLETVMATLPNFHQASLQMSITWQLGRCQPTMVALGQHEEEYFSGPGPKAVLTKFREELAALDKDIEVRNAKLALPYEYLRPSRVENSVAI</sequence>
<comment type="subcellular location">
    <subcellularLocation>
        <location evidence="1">Cytoplasm</location>
    </subcellularLocation>
</comment>
<evidence type="ECO:0000256" key="16">
    <source>
        <dbReference type="PIRSR" id="PIRSR601885-3"/>
    </source>
</evidence>
<evidence type="ECO:0000256" key="1">
    <source>
        <dbReference type="ARBA" id="ARBA00004496"/>
    </source>
</evidence>
<comment type="similarity">
    <text evidence="2 18">Belongs to the lipoxygenase family.</text>
</comment>
<evidence type="ECO:0000256" key="8">
    <source>
        <dbReference type="ARBA" id="ARBA00023004"/>
    </source>
</evidence>
<reference evidence="21" key="1">
    <citation type="submission" date="2025-08" db="UniProtKB">
        <authorList>
            <consortium name="Ensembl"/>
        </authorList>
    </citation>
    <scope>IDENTIFICATION</scope>
</reference>
<dbReference type="EC" id="1.13.11.31" evidence="13"/>
<keyword evidence="8 14" id="KW-0408">Iron</keyword>
<comment type="caution">
    <text evidence="17">Lacks conserved residue(s) required for the propagation of feature annotation.</text>
</comment>
<dbReference type="SUPFAM" id="SSF48484">
    <property type="entry name" value="Lipoxigenase"/>
    <property type="match status" value="1"/>
</dbReference>
<name>A0A8D0SCD0_PIG</name>
<feature type="binding site" evidence="14">
    <location>
        <position position="462"/>
    </location>
    <ligand>
        <name>Fe cation</name>
        <dbReference type="ChEBI" id="CHEBI:24875"/>
        <note>catalytic</note>
    </ligand>
</feature>
<dbReference type="PANTHER" id="PTHR11771">
    <property type="entry name" value="LIPOXYGENASE"/>
    <property type="match status" value="1"/>
</dbReference>
<dbReference type="Ensembl" id="ENSSSCT00025067713.1">
    <property type="protein sequence ID" value="ENSSSCP00025029036.1"/>
    <property type="gene ID" value="ENSSSCG00025049493.1"/>
</dbReference>
<organism evidence="21 22">
    <name type="scientific">Sus scrofa</name>
    <name type="common">Pig</name>
    <dbReference type="NCBI Taxonomy" id="9823"/>
    <lineage>
        <taxon>Eukaryota</taxon>
        <taxon>Metazoa</taxon>
        <taxon>Chordata</taxon>
        <taxon>Craniata</taxon>
        <taxon>Vertebrata</taxon>
        <taxon>Euteleostomi</taxon>
        <taxon>Mammalia</taxon>
        <taxon>Eutheria</taxon>
        <taxon>Laurasiatheria</taxon>
        <taxon>Artiodactyla</taxon>
        <taxon>Suina</taxon>
        <taxon>Suidae</taxon>
        <taxon>Sus</taxon>
    </lineage>
</organism>
<evidence type="ECO:0000256" key="13">
    <source>
        <dbReference type="ARBA" id="ARBA00038997"/>
    </source>
</evidence>
<dbReference type="Pfam" id="PF01477">
    <property type="entry name" value="PLAT"/>
    <property type="match status" value="1"/>
</dbReference>
<evidence type="ECO:0000259" key="19">
    <source>
        <dbReference type="PROSITE" id="PS50095"/>
    </source>
</evidence>
<keyword evidence="9" id="KW-0443">Lipid metabolism</keyword>
<dbReference type="PROSITE" id="PS00711">
    <property type="entry name" value="LIPOXYGENASE_1"/>
    <property type="match status" value="1"/>
</dbReference>
<evidence type="ECO:0000256" key="17">
    <source>
        <dbReference type="PROSITE-ProRule" id="PRU00152"/>
    </source>
</evidence>
<dbReference type="PRINTS" id="PR00087">
    <property type="entry name" value="LIPOXYGENASE"/>
</dbReference>
<evidence type="ECO:0000256" key="15">
    <source>
        <dbReference type="PIRSR" id="PIRSR601885-2"/>
    </source>
</evidence>
<feature type="domain" description="PLAT" evidence="19">
    <location>
        <begin position="88"/>
        <end position="211"/>
    </location>
</feature>
<feature type="site" description="Essential for stabilizing binding to COTL1" evidence="16">
    <location>
        <position position="196"/>
    </location>
</feature>
<dbReference type="InterPro" id="IPR001024">
    <property type="entry name" value="PLAT/LH2_dom"/>
</dbReference>
<evidence type="ECO:0000256" key="3">
    <source>
        <dbReference type="ARBA" id="ARBA00022490"/>
    </source>
</evidence>
<keyword evidence="7 18" id="KW-0560">Oxidoreductase</keyword>
<dbReference type="Gene3D" id="2.60.60.20">
    <property type="entry name" value="PLAT/LH2 domain"/>
    <property type="match status" value="1"/>
</dbReference>
<dbReference type="InterPro" id="IPR020834">
    <property type="entry name" value="LipOase_CS"/>
</dbReference>
<accession>A0A8D0SCD0</accession>
<evidence type="ECO:0000256" key="7">
    <source>
        <dbReference type="ARBA" id="ARBA00023002"/>
    </source>
</evidence>
<dbReference type="GO" id="GO:0004052">
    <property type="term" value="F:arachidonate 12(S)-lipoxygenase activity"/>
    <property type="evidence" value="ECO:0007669"/>
    <property type="project" value="UniProtKB-EC"/>
</dbReference>